<dbReference type="GO" id="GO:0040031">
    <property type="term" value="P:snRNA modification"/>
    <property type="evidence" value="ECO:0007669"/>
    <property type="project" value="TreeGrafter"/>
</dbReference>
<evidence type="ECO:0000256" key="4">
    <source>
        <dbReference type="ARBA" id="ARBA00022691"/>
    </source>
</evidence>
<dbReference type="Gene3D" id="3.40.50.150">
    <property type="entry name" value="Vaccinia Virus protein VP39"/>
    <property type="match status" value="1"/>
</dbReference>
<dbReference type="EMBL" id="OX459120">
    <property type="protein sequence ID" value="CAI9100402.1"/>
    <property type="molecule type" value="Genomic_DNA"/>
</dbReference>
<proteinExistence type="inferred from homology"/>
<gene>
    <name evidence="9" type="ORF">OLC1_LOCUS10236</name>
</gene>
<evidence type="ECO:0000256" key="2">
    <source>
        <dbReference type="ARBA" id="ARBA00022603"/>
    </source>
</evidence>
<keyword evidence="4 5" id="KW-0949">S-adenosyl-L-methionine</keyword>
<evidence type="ECO:0000256" key="5">
    <source>
        <dbReference type="PROSITE-ProRule" id="PRU00848"/>
    </source>
</evidence>
<evidence type="ECO:0000313" key="9">
    <source>
        <dbReference type="EMBL" id="CAI9100402.1"/>
    </source>
</evidence>
<feature type="compositionally biased region" description="Basic and acidic residues" evidence="7">
    <location>
        <begin position="13"/>
        <end position="29"/>
    </location>
</feature>
<dbReference type="AlphaFoldDB" id="A0AAV1CY69"/>
<feature type="compositionally biased region" description="Polar residues" evidence="7">
    <location>
        <begin position="150"/>
        <end position="172"/>
    </location>
</feature>
<evidence type="ECO:0000256" key="1">
    <source>
        <dbReference type="ARBA" id="ARBA00008361"/>
    </source>
</evidence>
<evidence type="ECO:0000256" key="6">
    <source>
        <dbReference type="RuleBase" id="RU367087"/>
    </source>
</evidence>
<protein>
    <recommendedName>
        <fullName evidence="6">RNA methyltransferase</fullName>
        <ecNumber evidence="6">2.1.1.-</ecNumber>
    </recommendedName>
</protein>
<organism evidence="9 10">
    <name type="scientific">Oldenlandia corymbosa var. corymbosa</name>
    <dbReference type="NCBI Taxonomy" id="529605"/>
    <lineage>
        <taxon>Eukaryota</taxon>
        <taxon>Viridiplantae</taxon>
        <taxon>Streptophyta</taxon>
        <taxon>Embryophyta</taxon>
        <taxon>Tracheophyta</taxon>
        <taxon>Spermatophyta</taxon>
        <taxon>Magnoliopsida</taxon>
        <taxon>eudicotyledons</taxon>
        <taxon>Gunneridae</taxon>
        <taxon>Pentapetalae</taxon>
        <taxon>asterids</taxon>
        <taxon>lamiids</taxon>
        <taxon>Gentianales</taxon>
        <taxon>Rubiaceae</taxon>
        <taxon>Rubioideae</taxon>
        <taxon>Spermacoceae</taxon>
        <taxon>Hedyotis-Oldenlandia complex</taxon>
        <taxon>Oldenlandia</taxon>
    </lineage>
</organism>
<feature type="region of interest" description="Disordered" evidence="7">
    <location>
        <begin position="137"/>
        <end position="172"/>
    </location>
</feature>
<keyword evidence="3 6" id="KW-0808">Transferase</keyword>
<accession>A0AAV1CY69</accession>
<keyword evidence="10" id="KW-1185">Reference proteome</keyword>
<dbReference type="PANTHER" id="PTHR12315">
    <property type="entry name" value="BICOID-INTERACTING PROTEIN RELATED"/>
    <property type="match status" value="1"/>
</dbReference>
<dbReference type="Proteomes" id="UP001161247">
    <property type="component" value="Chromosome 3"/>
</dbReference>
<feature type="domain" description="Bin3-type SAM" evidence="8">
    <location>
        <begin position="70"/>
        <end position="309"/>
    </location>
</feature>
<dbReference type="GO" id="GO:0008171">
    <property type="term" value="F:O-methyltransferase activity"/>
    <property type="evidence" value="ECO:0007669"/>
    <property type="project" value="UniProtKB-UniRule"/>
</dbReference>
<dbReference type="InterPro" id="IPR039772">
    <property type="entry name" value="Bin3-like"/>
</dbReference>
<dbReference type="SUPFAM" id="SSF53335">
    <property type="entry name" value="S-adenosyl-L-methionine-dependent methyltransferases"/>
    <property type="match status" value="1"/>
</dbReference>
<keyword evidence="2 6" id="KW-0489">Methyltransferase</keyword>
<dbReference type="PROSITE" id="PS51515">
    <property type="entry name" value="BIN3_SAM"/>
    <property type="match status" value="1"/>
</dbReference>
<dbReference type="InterPro" id="IPR024160">
    <property type="entry name" value="BIN3_SAM-bd_dom"/>
</dbReference>
<dbReference type="PANTHER" id="PTHR12315:SF0">
    <property type="entry name" value="7SK SNRNA METHYLPHOSPHATE CAPPING ENZYME"/>
    <property type="match status" value="1"/>
</dbReference>
<dbReference type="Pfam" id="PF06859">
    <property type="entry name" value="Bin3"/>
    <property type="match status" value="1"/>
</dbReference>
<dbReference type="InterPro" id="IPR029063">
    <property type="entry name" value="SAM-dependent_MTases_sf"/>
</dbReference>
<dbReference type="GO" id="GO:0017069">
    <property type="term" value="F:snRNA binding"/>
    <property type="evidence" value="ECO:0007669"/>
    <property type="project" value="TreeGrafter"/>
</dbReference>
<name>A0AAV1CY69_OLDCO</name>
<comment type="similarity">
    <text evidence="1 6">Belongs to the methyltransferase superfamily.</text>
</comment>
<dbReference type="InterPro" id="IPR010675">
    <property type="entry name" value="Bin3_C"/>
</dbReference>
<evidence type="ECO:0000256" key="3">
    <source>
        <dbReference type="ARBA" id="ARBA00022679"/>
    </source>
</evidence>
<reference evidence="9" key="1">
    <citation type="submission" date="2023-03" db="EMBL/GenBank/DDBJ databases">
        <authorList>
            <person name="Julca I."/>
        </authorList>
    </citation>
    <scope>NUCLEOTIDE SEQUENCE</scope>
</reference>
<dbReference type="GO" id="GO:0008173">
    <property type="term" value="F:RNA methyltransferase activity"/>
    <property type="evidence" value="ECO:0007669"/>
    <property type="project" value="UniProtKB-UniRule"/>
</dbReference>
<evidence type="ECO:0000256" key="7">
    <source>
        <dbReference type="SAM" id="MobiDB-lite"/>
    </source>
</evidence>
<evidence type="ECO:0000313" key="10">
    <source>
        <dbReference type="Proteomes" id="UP001161247"/>
    </source>
</evidence>
<evidence type="ECO:0000259" key="8">
    <source>
        <dbReference type="PROSITE" id="PS51515"/>
    </source>
</evidence>
<feature type="region of interest" description="Disordered" evidence="7">
    <location>
        <begin position="1"/>
        <end position="44"/>
    </location>
</feature>
<dbReference type="EC" id="2.1.1.-" evidence="6"/>
<sequence length="309" mass="35153">MGDSCEKKKKKNKTEWKNPKKYKPEEEQPKNPTNGSNANSTAKRKRKEVAIFGNYRNYYGYRIGKDLEEDPRLKVMKKEWFQGKDCLDIGCNSGVITIQIAQKFSCNSILGIDIDGDRVEDAKWTLRKFVRTSKKKSATDKSTAGEEGNQPDNLVTKSQSESSRCDSECSTTSAGRDLFDMVSFEKGNFVRNWSSPANKLYHTIVCLSVTKWIHLNWGDDGLITLFSKVWKLLQPGGVFIVEPQPWTSYSKNRLVSEAATENYQNIEIGPGDFQEILLDKIGFRRVEHINPSLSKGKAGFNRPILAFWK</sequence>
<dbReference type="GO" id="GO:0032259">
    <property type="term" value="P:methylation"/>
    <property type="evidence" value="ECO:0007669"/>
    <property type="project" value="UniProtKB-KW"/>
</dbReference>